<dbReference type="OrthoDB" id="4811398at2759"/>
<feature type="chain" id="PRO_5001455703" evidence="1">
    <location>
        <begin position="20"/>
        <end position="227"/>
    </location>
</feature>
<sequence length="227" mass="24889">MRFSASIFTAVALASMAMALPTELQTVDLAERDFAVETRDLSGPSSSDELLSRAASDETAIEILERSDSDEEALPNTELAVRQLPPSKRKNLFTITLKGGNVIFNGAIKFILEAVVDSTNRVTTFHLNPLVGGTPGSTASMRSYEFKKNFFESTINRVSAEVSFTYRTASGVIYNFLANVVYGIDSRLSLKLEDVQLFDIEKATQQLAGKAATNLFLGSYDDDYKDL</sequence>
<dbReference type="EMBL" id="JARH01000609">
    <property type="protein sequence ID" value="EXF78806.1"/>
    <property type="molecule type" value="Genomic_DNA"/>
</dbReference>
<reference evidence="2 3" key="1">
    <citation type="submission" date="2014-02" db="EMBL/GenBank/DDBJ databases">
        <title>The genome sequence of Colletotrichum fioriniae PJ7.</title>
        <authorList>
            <person name="Baroncelli R."/>
            <person name="Thon M.R."/>
        </authorList>
    </citation>
    <scope>NUCLEOTIDE SEQUENCE [LARGE SCALE GENOMIC DNA]</scope>
    <source>
        <strain evidence="2 3">PJ7</strain>
    </source>
</reference>
<protein>
    <submittedName>
        <fullName evidence="2">Uncharacterized protein</fullName>
    </submittedName>
</protein>
<dbReference type="AlphaFoldDB" id="A0A010REV1"/>
<evidence type="ECO:0000313" key="3">
    <source>
        <dbReference type="Proteomes" id="UP000020467"/>
    </source>
</evidence>
<keyword evidence="3" id="KW-1185">Reference proteome</keyword>
<proteinExistence type="predicted"/>
<dbReference type="Proteomes" id="UP000020467">
    <property type="component" value="Unassembled WGS sequence"/>
</dbReference>
<accession>A0A010REV1</accession>
<feature type="signal peptide" evidence="1">
    <location>
        <begin position="1"/>
        <end position="19"/>
    </location>
</feature>
<gene>
    <name evidence="2" type="ORF">CFIO01_01645</name>
</gene>
<comment type="caution">
    <text evidence="2">The sequence shown here is derived from an EMBL/GenBank/DDBJ whole genome shotgun (WGS) entry which is preliminary data.</text>
</comment>
<dbReference type="KEGG" id="cfj:CFIO01_01645"/>
<name>A0A010REV1_9PEZI</name>
<evidence type="ECO:0000256" key="1">
    <source>
        <dbReference type="SAM" id="SignalP"/>
    </source>
</evidence>
<organism evidence="2 3">
    <name type="scientific">Colletotrichum fioriniae PJ7</name>
    <dbReference type="NCBI Taxonomy" id="1445577"/>
    <lineage>
        <taxon>Eukaryota</taxon>
        <taxon>Fungi</taxon>
        <taxon>Dikarya</taxon>
        <taxon>Ascomycota</taxon>
        <taxon>Pezizomycotina</taxon>
        <taxon>Sordariomycetes</taxon>
        <taxon>Hypocreomycetidae</taxon>
        <taxon>Glomerellales</taxon>
        <taxon>Glomerellaceae</taxon>
        <taxon>Colletotrichum</taxon>
        <taxon>Colletotrichum acutatum species complex</taxon>
    </lineage>
</organism>
<dbReference type="HOGENOM" id="CLU_1219611_0_0_1"/>
<evidence type="ECO:0000313" key="2">
    <source>
        <dbReference type="EMBL" id="EXF78806.1"/>
    </source>
</evidence>
<keyword evidence="1" id="KW-0732">Signal</keyword>